<keyword evidence="5" id="KW-0029">Amino-acid transport</keyword>
<protein>
    <submittedName>
        <fullName evidence="7">ABC transporter ATP-binding protein</fullName>
    </submittedName>
</protein>
<keyword evidence="8" id="KW-1185">Reference proteome</keyword>
<gene>
    <name evidence="7" type="ORF">EZH22_14195</name>
</gene>
<dbReference type="RefSeq" id="WP_203196220.1">
    <property type="nucleotide sequence ID" value="NZ_CP063362.1"/>
</dbReference>
<proteinExistence type="inferred from homology"/>
<dbReference type="GO" id="GO:0005524">
    <property type="term" value="F:ATP binding"/>
    <property type="evidence" value="ECO:0007669"/>
    <property type="project" value="UniProtKB-KW"/>
</dbReference>
<dbReference type="InterPro" id="IPR003439">
    <property type="entry name" value="ABC_transporter-like_ATP-bd"/>
</dbReference>
<dbReference type="InterPro" id="IPR017871">
    <property type="entry name" value="ABC_transporter-like_CS"/>
</dbReference>
<reference evidence="7 8" key="1">
    <citation type="submission" date="2020-10" db="EMBL/GenBank/DDBJ databases">
        <title>Degradation of 1,4-Dioxane by Xanthobacter sp. YN2, via a Novel Group-2 Soluble Di-Iron Monooxygenase.</title>
        <authorList>
            <person name="Ma F."/>
            <person name="Wang Y."/>
            <person name="Yang J."/>
            <person name="Guo H."/>
            <person name="Su D."/>
            <person name="Yu L."/>
        </authorList>
    </citation>
    <scope>NUCLEOTIDE SEQUENCE [LARGE SCALE GENOMIC DNA]</scope>
    <source>
        <strain evidence="7 8">YN2</strain>
    </source>
</reference>
<evidence type="ECO:0000256" key="5">
    <source>
        <dbReference type="ARBA" id="ARBA00022970"/>
    </source>
</evidence>
<evidence type="ECO:0000256" key="4">
    <source>
        <dbReference type="ARBA" id="ARBA00022840"/>
    </source>
</evidence>
<keyword evidence="4 7" id="KW-0067">ATP-binding</keyword>
<dbReference type="SMART" id="SM00382">
    <property type="entry name" value="AAA"/>
    <property type="match status" value="1"/>
</dbReference>
<dbReference type="Proteomes" id="UP000596427">
    <property type="component" value="Chromosome"/>
</dbReference>
<dbReference type="Pfam" id="PF00005">
    <property type="entry name" value="ABC_tran"/>
    <property type="match status" value="1"/>
</dbReference>
<dbReference type="InterPro" id="IPR027417">
    <property type="entry name" value="P-loop_NTPase"/>
</dbReference>
<dbReference type="InterPro" id="IPR052156">
    <property type="entry name" value="BCAA_Transport_ATP-bd_LivF"/>
</dbReference>
<evidence type="ECO:0000256" key="1">
    <source>
        <dbReference type="ARBA" id="ARBA00005417"/>
    </source>
</evidence>
<keyword evidence="3" id="KW-0547">Nucleotide-binding</keyword>
<dbReference type="Gene3D" id="3.40.50.300">
    <property type="entry name" value="P-loop containing nucleotide triphosphate hydrolases"/>
    <property type="match status" value="1"/>
</dbReference>
<dbReference type="GO" id="GO:0015807">
    <property type="term" value="P:L-amino acid transport"/>
    <property type="evidence" value="ECO:0007669"/>
    <property type="project" value="TreeGrafter"/>
</dbReference>
<comment type="similarity">
    <text evidence="1">Belongs to the ABC transporter superfamily.</text>
</comment>
<dbReference type="AlphaFoldDB" id="A0A974SKB0"/>
<evidence type="ECO:0000259" key="6">
    <source>
        <dbReference type="PROSITE" id="PS50893"/>
    </source>
</evidence>
<dbReference type="GO" id="GO:0015658">
    <property type="term" value="F:branched-chain amino acid transmembrane transporter activity"/>
    <property type="evidence" value="ECO:0007669"/>
    <property type="project" value="TreeGrafter"/>
</dbReference>
<dbReference type="PROSITE" id="PS00211">
    <property type="entry name" value="ABC_TRANSPORTER_1"/>
    <property type="match status" value="1"/>
</dbReference>
<evidence type="ECO:0000313" key="7">
    <source>
        <dbReference type="EMBL" id="QRG09296.1"/>
    </source>
</evidence>
<sequence>MLDISGLVSGYGRITILRGVDLCVREGELVALVGVNGSGKTTLMKTIAGLIRPTGGAIRFEAAELDGRGCERAVEAGVVLVPEGRMVFPRMSVWENLMLGGVHPRARARRAASLERIFDLFPRLAERRDQHAGSMSGGEQQMLAIGRGLMALPRLLILDEPSLGLSPLMVQETYAALRRLNGEGLTILLAEQNVKLSLAVSSRGYVIENGRIVLEGASGDLVRDPATRKAYLGRL</sequence>
<feature type="domain" description="ABC transporter" evidence="6">
    <location>
        <begin position="2"/>
        <end position="234"/>
    </location>
</feature>
<evidence type="ECO:0000313" key="8">
    <source>
        <dbReference type="Proteomes" id="UP000596427"/>
    </source>
</evidence>
<dbReference type="PANTHER" id="PTHR43820:SF4">
    <property type="entry name" value="HIGH-AFFINITY BRANCHED-CHAIN AMINO ACID TRANSPORT ATP-BINDING PROTEIN LIVF"/>
    <property type="match status" value="1"/>
</dbReference>
<keyword evidence="2" id="KW-0813">Transport</keyword>
<dbReference type="PANTHER" id="PTHR43820">
    <property type="entry name" value="HIGH-AFFINITY BRANCHED-CHAIN AMINO ACID TRANSPORT ATP-BINDING PROTEIN LIVF"/>
    <property type="match status" value="1"/>
</dbReference>
<evidence type="ECO:0000256" key="2">
    <source>
        <dbReference type="ARBA" id="ARBA00022448"/>
    </source>
</evidence>
<dbReference type="CDD" id="cd03224">
    <property type="entry name" value="ABC_TM1139_LivF_branched"/>
    <property type="match status" value="1"/>
</dbReference>
<organism evidence="7 8">
    <name type="scientific">Xanthobacter dioxanivorans</name>
    <dbReference type="NCBI Taxonomy" id="2528964"/>
    <lineage>
        <taxon>Bacteria</taxon>
        <taxon>Pseudomonadati</taxon>
        <taxon>Pseudomonadota</taxon>
        <taxon>Alphaproteobacteria</taxon>
        <taxon>Hyphomicrobiales</taxon>
        <taxon>Xanthobacteraceae</taxon>
        <taxon>Xanthobacter</taxon>
    </lineage>
</organism>
<dbReference type="InterPro" id="IPR003593">
    <property type="entry name" value="AAA+_ATPase"/>
</dbReference>
<accession>A0A974SKB0</accession>
<dbReference type="GO" id="GO:0016887">
    <property type="term" value="F:ATP hydrolysis activity"/>
    <property type="evidence" value="ECO:0007669"/>
    <property type="project" value="InterPro"/>
</dbReference>
<dbReference type="EMBL" id="CP063362">
    <property type="protein sequence ID" value="QRG09296.1"/>
    <property type="molecule type" value="Genomic_DNA"/>
</dbReference>
<dbReference type="KEGG" id="xdi:EZH22_14195"/>
<dbReference type="SUPFAM" id="SSF52540">
    <property type="entry name" value="P-loop containing nucleoside triphosphate hydrolases"/>
    <property type="match status" value="1"/>
</dbReference>
<evidence type="ECO:0000256" key="3">
    <source>
        <dbReference type="ARBA" id="ARBA00022741"/>
    </source>
</evidence>
<name>A0A974SKB0_9HYPH</name>
<dbReference type="PROSITE" id="PS50893">
    <property type="entry name" value="ABC_TRANSPORTER_2"/>
    <property type="match status" value="1"/>
</dbReference>